<dbReference type="Gene3D" id="3.30.429.10">
    <property type="entry name" value="Macrophage Migration Inhibitory Factor"/>
    <property type="match status" value="1"/>
</dbReference>
<proteinExistence type="predicted"/>
<protein>
    <submittedName>
        <fullName evidence="1">Tautomerase family protein</fullName>
    </submittedName>
</protein>
<reference evidence="1 2" key="1">
    <citation type="submission" date="2023-02" db="EMBL/GenBank/DDBJ databases">
        <title>Genome sequence of Paenibacillus kyungheensis KACC 18744.</title>
        <authorList>
            <person name="Kim S."/>
            <person name="Heo J."/>
            <person name="Kwon S.-W."/>
        </authorList>
    </citation>
    <scope>NUCLEOTIDE SEQUENCE [LARGE SCALE GENOMIC DNA]</scope>
    <source>
        <strain evidence="1 2">KACC 18744</strain>
    </source>
</reference>
<dbReference type="InterPro" id="IPR037479">
    <property type="entry name" value="Tauto_MSAD"/>
</dbReference>
<dbReference type="PANTHER" id="PTHR38460:SF1">
    <property type="entry name" value="TAUTOMERASE YOLI-RELATED"/>
    <property type="match status" value="1"/>
</dbReference>
<dbReference type="SUPFAM" id="SSF55331">
    <property type="entry name" value="Tautomerase/MIF"/>
    <property type="match status" value="1"/>
</dbReference>
<dbReference type="PANTHER" id="PTHR38460">
    <property type="entry name" value="TAUTOMERASE YOLI-RELATED"/>
    <property type="match status" value="1"/>
</dbReference>
<sequence>MPFTRVSYRHNQYNAEQLQQMSQVILSALVDCFDVPENDCFQVFHSHQPEQFVYDRHYLQGDRSDGLLYIQITLKSGRGVVKKTNLYKQLATALAQQVGIRIEDVFIILVETEFEDWSFGSGLAQMVKENN</sequence>
<keyword evidence="2" id="KW-1185">Reference proteome</keyword>
<evidence type="ECO:0000313" key="2">
    <source>
        <dbReference type="Proteomes" id="UP001220509"/>
    </source>
</evidence>
<evidence type="ECO:0000313" key="1">
    <source>
        <dbReference type="EMBL" id="WCT57321.1"/>
    </source>
</evidence>
<gene>
    <name evidence="1" type="ORF">PQ456_07385</name>
</gene>
<dbReference type="Pfam" id="PF14552">
    <property type="entry name" value="Tautomerase_2"/>
    <property type="match status" value="1"/>
</dbReference>
<dbReference type="RefSeq" id="WP_273615542.1">
    <property type="nucleotide sequence ID" value="NZ_CP117416.1"/>
</dbReference>
<accession>A0AAX3M7B0</accession>
<dbReference type="InterPro" id="IPR014347">
    <property type="entry name" value="Tautomerase/MIF_sf"/>
</dbReference>
<dbReference type="Proteomes" id="UP001220509">
    <property type="component" value="Chromosome"/>
</dbReference>
<dbReference type="EMBL" id="CP117416">
    <property type="protein sequence ID" value="WCT57321.1"/>
    <property type="molecule type" value="Genomic_DNA"/>
</dbReference>
<dbReference type="KEGG" id="pka:PQ456_07385"/>
<dbReference type="AlphaFoldDB" id="A0AAX3M7B0"/>
<organism evidence="1 2">
    <name type="scientific">Paenibacillus kyungheensis</name>
    <dbReference type="NCBI Taxonomy" id="1452732"/>
    <lineage>
        <taxon>Bacteria</taxon>
        <taxon>Bacillati</taxon>
        <taxon>Bacillota</taxon>
        <taxon>Bacilli</taxon>
        <taxon>Bacillales</taxon>
        <taxon>Paenibacillaceae</taxon>
        <taxon>Paenibacillus</taxon>
    </lineage>
</organism>
<name>A0AAX3M7B0_9BACL</name>